<name>A0ACD3B839_9AGAR</name>
<organism evidence="1 2">
    <name type="scientific">Pluteus cervinus</name>
    <dbReference type="NCBI Taxonomy" id="181527"/>
    <lineage>
        <taxon>Eukaryota</taxon>
        <taxon>Fungi</taxon>
        <taxon>Dikarya</taxon>
        <taxon>Basidiomycota</taxon>
        <taxon>Agaricomycotina</taxon>
        <taxon>Agaricomycetes</taxon>
        <taxon>Agaricomycetidae</taxon>
        <taxon>Agaricales</taxon>
        <taxon>Pluteineae</taxon>
        <taxon>Pluteaceae</taxon>
        <taxon>Pluteus</taxon>
    </lineage>
</organism>
<evidence type="ECO:0000313" key="2">
    <source>
        <dbReference type="Proteomes" id="UP000308600"/>
    </source>
</evidence>
<protein>
    <submittedName>
        <fullName evidence="1">Uncharacterized protein</fullName>
    </submittedName>
</protein>
<keyword evidence="2" id="KW-1185">Reference proteome</keyword>
<proteinExistence type="predicted"/>
<dbReference type="Proteomes" id="UP000308600">
    <property type="component" value="Unassembled WGS sequence"/>
</dbReference>
<dbReference type="EMBL" id="ML208270">
    <property type="protein sequence ID" value="TFK74169.1"/>
    <property type="molecule type" value="Genomic_DNA"/>
</dbReference>
<sequence length="576" mass="61058">MATPSSSATSPSPPMAFMQHTPVMSQASILSSTPAREREQRKKAVEKFLARAELSMVTRGLRARLSYASYKAARNIPHASLHDLEAQTQYQNQAASFSRTIAAKRKATGANTQYTYPLTPGPTGTSAGASTLRRTPTGVMAPPSTFSSPQAGYPFVNGPVNATNSIHDSPSARNSANAGQSLYSSILAPPPNKHARTIHNPNDPPVPASTRPAVSPRVRAAKPSKRAAESTRAQTKGRHTDKAPVHTGSPGKRKRAKRPSLEKGKHKERPPVVDVDADGDVDMKAAATLTSLLLHHRPSIPGSVPSPRSSVDGSDNGSTYSYSHFAQSSARTTSKPSYRNQTPSPGSNAPKQSTPRPAPTDNEAADLMLYLATSPSPVRPASKDARDLAAFRTLTNGPASTRPKGRVLFQEASSQEDHNSSSGSPKSSTTLTRGGDGSFNSSISSIGGEMGSKPSDAPLSRSQTMLPTPSQLLPPAPMPASASAPGSPKVARDVNQSPKPLQSQGSVEFNFHDFIHASPSPSRALGQGHRTSLGLRADIGRKLFEEEQLRHAMSLQNQPKRPEERPLASGVDLVHT</sequence>
<reference evidence="1 2" key="1">
    <citation type="journal article" date="2019" name="Nat. Ecol. Evol.">
        <title>Megaphylogeny resolves global patterns of mushroom evolution.</title>
        <authorList>
            <person name="Varga T."/>
            <person name="Krizsan K."/>
            <person name="Foldi C."/>
            <person name="Dima B."/>
            <person name="Sanchez-Garcia M."/>
            <person name="Sanchez-Ramirez S."/>
            <person name="Szollosi G.J."/>
            <person name="Szarkandi J.G."/>
            <person name="Papp V."/>
            <person name="Albert L."/>
            <person name="Andreopoulos W."/>
            <person name="Angelini C."/>
            <person name="Antonin V."/>
            <person name="Barry K.W."/>
            <person name="Bougher N.L."/>
            <person name="Buchanan P."/>
            <person name="Buyck B."/>
            <person name="Bense V."/>
            <person name="Catcheside P."/>
            <person name="Chovatia M."/>
            <person name="Cooper J."/>
            <person name="Damon W."/>
            <person name="Desjardin D."/>
            <person name="Finy P."/>
            <person name="Geml J."/>
            <person name="Haridas S."/>
            <person name="Hughes K."/>
            <person name="Justo A."/>
            <person name="Karasinski D."/>
            <person name="Kautmanova I."/>
            <person name="Kiss B."/>
            <person name="Kocsube S."/>
            <person name="Kotiranta H."/>
            <person name="LaButti K.M."/>
            <person name="Lechner B.E."/>
            <person name="Liimatainen K."/>
            <person name="Lipzen A."/>
            <person name="Lukacs Z."/>
            <person name="Mihaltcheva S."/>
            <person name="Morgado L.N."/>
            <person name="Niskanen T."/>
            <person name="Noordeloos M.E."/>
            <person name="Ohm R.A."/>
            <person name="Ortiz-Santana B."/>
            <person name="Ovrebo C."/>
            <person name="Racz N."/>
            <person name="Riley R."/>
            <person name="Savchenko A."/>
            <person name="Shiryaev A."/>
            <person name="Soop K."/>
            <person name="Spirin V."/>
            <person name="Szebenyi C."/>
            <person name="Tomsovsky M."/>
            <person name="Tulloss R.E."/>
            <person name="Uehling J."/>
            <person name="Grigoriev I.V."/>
            <person name="Vagvolgyi C."/>
            <person name="Papp T."/>
            <person name="Martin F.M."/>
            <person name="Miettinen O."/>
            <person name="Hibbett D.S."/>
            <person name="Nagy L.G."/>
        </authorList>
    </citation>
    <scope>NUCLEOTIDE SEQUENCE [LARGE SCALE GENOMIC DNA]</scope>
    <source>
        <strain evidence="1 2">NL-1719</strain>
    </source>
</reference>
<gene>
    <name evidence="1" type="ORF">BDN72DRAFT_103161</name>
</gene>
<accession>A0ACD3B839</accession>
<evidence type="ECO:0000313" key="1">
    <source>
        <dbReference type="EMBL" id="TFK74169.1"/>
    </source>
</evidence>